<protein>
    <recommendedName>
        <fullName evidence="4">Yeast cell wall synthesis Kre9/Knh1-like N-terminal domain-containing protein</fullName>
    </recommendedName>
</protein>
<evidence type="ECO:0000256" key="1">
    <source>
        <dbReference type="ARBA" id="ARBA00022729"/>
    </source>
</evidence>
<organism evidence="5 6">
    <name type="scientific">Remersonia thermophila</name>
    <dbReference type="NCBI Taxonomy" id="72144"/>
    <lineage>
        <taxon>Eukaryota</taxon>
        <taxon>Fungi</taxon>
        <taxon>Dikarya</taxon>
        <taxon>Ascomycota</taxon>
        <taxon>Pezizomycotina</taxon>
        <taxon>Sordariomycetes</taxon>
        <taxon>Sordariomycetidae</taxon>
        <taxon>Sordariales</taxon>
        <taxon>Sordariales incertae sedis</taxon>
        <taxon>Remersonia</taxon>
    </lineage>
</organism>
<keyword evidence="1 3" id="KW-0732">Signal</keyword>
<evidence type="ECO:0000256" key="2">
    <source>
        <dbReference type="SAM" id="MobiDB-lite"/>
    </source>
</evidence>
<dbReference type="InterPro" id="IPR018466">
    <property type="entry name" value="Kre9/Knh1-like_N"/>
</dbReference>
<dbReference type="PANTHER" id="PTHR40633">
    <property type="entry name" value="MATRIX PROTEIN, PUTATIVE (AFU_ORTHOLOGUE AFUA_8G05410)-RELATED"/>
    <property type="match status" value="1"/>
</dbReference>
<feature type="compositionally biased region" description="Acidic residues" evidence="2">
    <location>
        <begin position="125"/>
        <end position="134"/>
    </location>
</feature>
<evidence type="ECO:0000256" key="3">
    <source>
        <dbReference type="SAM" id="SignalP"/>
    </source>
</evidence>
<sequence length="250" mass="24813">MRFSIASVVAFAAATLAQTTGFHPITKPVQGEEVQAGSTYEIVWLPDNTHPGEITIELLGGATPSTLNIVGTIATGVAGSAGKYSWSVPASLGDLATYGIKISLASDTTVFQYGFPFKIAAVGDETDSNTDDESTTSAAAPTTTTTASSSSVASSTTEASTSTTEASTSTTESSSSTSSTPSAVPSSFLTSSSTESTSVAPSTTFTSVVVVTPTEAAPSSTSPVVTNAAAPLAARGMALLGGLAVAALAF</sequence>
<evidence type="ECO:0000259" key="4">
    <source>
        <dbReference type="Pfam" id="PF10342"/>
    </source>
</evidence>
<dbReference type="PANTHER" id="PTHR40633:SF1">
    <property type="entry name" value="GPI ANCHORED SERINE-THREONINE RICH PROTEIN (AFU_ORTHOLOGUE AFUA_1G03630)"/>
    <property type="match status" value="1"/>
</dbReference>
<feature type="compositionally biased region" description="Low complexity" evidence="2">
    <location>
        <begin position="135"/>
        <end position="199"/>
    </location>
</feature>
<dbReference type="GeneID" id="98124273"/>
<proteinExistence type="predicted"/>
<comment type="caution">
    <text evidence="5">The sequence shown here is derived from an EMBL/GenBank/DDBJ whole genome shotgun (WGS) entry which is preliminary data.</text>
</comment>
<gene>
    <name evidence="5" type="ORF">VTJ83DRAFT_327</name>
</gene>
<feature type="signal peptide" evidence="3">
    <location>
        <begin position="1"/>
        <end position="21"/>
    </location>
</feature>
<dbReference type="Pfam" id="PF10342">
    <property type="entry name" value="Kre9_KNH"/>
    <property type="match status" value="1"/>
</dbReference>
<keyword evidence="6" id="KW-1185">Reference proteome</keyword>
<feature type="domain" description="Yeast cell wall synthesis Kre9/Knh1-like N-terminal" evidence="4">
    <location>
        <begin position="27"/>
        <end position="119"/>
    </location>
</feature>
<name>A0ABR4DL27_9PEZI</name>
<accession>A0ABR4DL27</accession>
<dbReference type="EMBL" id="JAZGUE010000001">
    <property type="protein sequence ID" value="KAL2270956.1"/>
    <property type="molecule type" value="Genomic_DNA"/>
</dbReference>
<reference evidence="5 6" key="1">
    <citation type="journal article" date="2024" name="Commun. Biol.">
        <title>Comparative genomic analysis of thermophilic fungi reveals convergent evolutionary adaptations and gene losses.</title>
        <authorList>
            <person name="Steindorff A.S."/>
            <person name="Aguilar-Pontes M.V."/>
            <person name="Robinson A.J."/>
            <person name="Andreopoulos B."/>
            <person name="LaButti K."/>
            <person name="Kuo A."/>
            <person name="Mondo S."/>
            <person name="Riley R."/>
            <person name="Otillar R."/>
            <person name="Haridas S."/>
            <person name="Lipzen A."/>
            <person name="Grimwood J."/>
            <person name="Schmutz J."/>
            <person name="Clum A."/>
            <person name="Reid I.D."/>
            <person name="Moisan M.C."/>
            <person name="Butler G."/>
            <person name="Nguyen T.T.M."/>
            <person name="Dewar K."/>
            <person name="Conant G."/>
            <person name="Drula E."/>
            <person name="Henrissat B."/>
            <person name="Hansel C."/>
            <person name="Singer S."/>
            <person name="Hutchinson M.I."/>
            <person name="de Vries R.P."/>
            <person name="Natvig D.O."/>
            <person name="Powell A.J."/>
            <person name="Tsang A."/>
            <person name="Grigoriev I.V."/>
        </authorList>
    </citation>
    <scope>NUCLEOTIDE SEQUENCE [LARGE SCALE GENOMIC DNA]</scope>
    <source>
        <strain evidence="5 6">ATCC 22073</strain>
    </source>
</reference>
<dbReference type="InterPro" id="IPR052982">
    <property type="entry name" value="SRP1/TIP1-like"/>
</dbReference>
<dbReference type="RefSeq" id="XP_070869680.1">
    <property type="nucleotide sequence ID" value="XM_071009629.1"/>
</dbReference>
<evidence type="ECO:0000313" key="5">
    <source>
        <dbReference type="EMBL" id="KAL2270956.1"/>
    </source>
</evidence>
<feature type="region of interest" description="Disordered" evidence="2">
    <location>
        <begin position="125"/>
        <end position="199"/>
    </location>
</feature>
<dbReference type="Proteomes" id="UP001600064">
    <property type="component" value="Unassembled WGS sequence"/>
</dbReference>
<feature type="chain" id="PRO_5047129318" description="Yeast cell wall synthesis Kre9/Knh1-like N-terminal domain-containing protein" evidence="3">
    <location>
        <begin position="22"/>
        <end position="250"/>
    </location>
</feature>
<evidence type="ECO:0000313" key="6">
    <source>
        <dbReference type="Proteomes" id="UP001600064"/>
    </source>
</evidence>